<dbReference type="SMART" id="SM00248">
    <property type="entry name" value="ANK"/>
    <property type="match status" value="4"/>
</dbReference>
<dbReference type="Proteomes" id="UP000716291">
    <property type="component" value="Unassembled WGS sequence"/>
</dbReference>
<evidence type="ECO:0000256" key="4">
    <source>
        <dbReference type="SAM" id="Coils"/>
    </source>
</evidence>
<evidence type="ECO:0000313" key="7">
    <source>
        <dbReference type="EMBL" id="KAG1304835.1"/>
    </source>
</evidence>
<feature type="repeat" description="ANK" evidence="3">
    <location>
        <begin position="205"/>
        <end position="237"/>
    </location>
</feature>
<feature type="compositionally biased region" description="Polar residues" evidence="5">
    <location>
        <begin position="107"/>
        <end position="128"/>
    </location>
</feature>
<dbReference type="InterPro" id="IPR051642">
    <property type="entry name" value="SWI6-like"/>
</dbReference>
<dbReference type="PANTHER" id="PTHR43828:SF3">
    <property type="entry name" value="CHROMO DOMAIN-CONTAINING PROTEIN"/>
    <property type="match status" value="1"/>
</dbReference>
<dbReference type="InterPro" id="IPR003163">
    <property type="entry name" value="Tscrpt_reg_HTH_APSES-type"/>
</dbReference>
<evidence type="ECO:0000259" key="6">
    <source>
        <dbReference type="PROSITE" id="PS51299"/>
    </source>
</evidence>
<keyword evidence="4" id="KW-0175">Coiled coil</keyword>
<dbReference type="AlphaFoldDB" id="A0A9P6X422"/>
<dbReference type="PANTHER" id="PTHR43828">
    <property type="entry name" value="ASPARAGINASE"/>
    <property type="match status" value="1"/>
</dbReference>
<dbReference type="SMART" id="SM01252">
    <property type="entry name" value="KilA-N"/>
    <property type="match status" value="1"/>
</dbReference>
<dbReference type="Gene3D" id="3.10.260.10">
    <property type="entry name" value="Transcription regulator HTH, APSES-type DNA-binding domain"/>
    <property type="match status" value="1"/>
</dbReference>
<name>A0A9P6X422_RHIOR</name>
<evidence type="ECO:0000256" key="5">
    <source>
        <dbReference type="SAM" id="MobiDB-lite"/>
    </source>
</evidence>
<dbReference type="GO" id="GO:0030907">
    <property type="term" value="C:MBF transcription complex"/>
    <property type="evidence" value="ECO:0007669"/>
    <property type="project" value="TreeGrafter"/>
</dbReference>
<dbReference type="InterPro" id="IPR002110">
    <property type="entry name" value="Ankyrin_rpt"/>
</dbReference>
<organism evidence="7 8">
    <name type="scientific">Rhizopus oryzae</name>
    <name type="common">Mucormycosis agent</name>
    <name type="synonym">Rhizopus arrhizus var. delemar</name>
    <dbReference type="NCBI Taxonomy" id="64495"/>
    <lineage>
        <taxon>Eukaryota</taxon>
        <taxon>Fungi</taxon>
        <taxon>Fungi incertae sedis</taxon>
        <taxon>Mucoromycota</taxon>
        <taxon>Mucoromycotina</taxon>
        <taxon>Mucoromycetes</taxon>
        <taxon>Mucorales</taxon>
        <taxon>Mucorineae</taxon>
        <taxon>Rhizopodaceae</taxon>
        <taxon>Rhizopus</taxon>
    </lineage>
</organism>
<dbReference type="GO" id="GO:0001228">
    <property type="term" value="F:DNA-binding transcription activator activity, RNA polymerase II-specific"/>
    <property type="evidence" value="ECO:0007669"/>
    <property type="project" value="UniProtKB-ARBA"/>
</dbReference>
<evidence type="ECO:0000256" key="1">
    <source>
        <dbReference type="ARBA" id="ARBA00022737"/>
    </source>
</evidence>
<sequence length="582" mass="65955">MSSGKVYSAVYSGVQVYEMMIHGIATMVRGSDSYLNATQILKVAGFEKTQRSKILEQEIIGDYEKVQGGYGKYQGTWVPFEKGKALAEKYDVLDIMMPLLSFNPSNMTSDQIPTKEQALNEQLSRSSPPSSPADYHHSASDKYRHKRIKLNGLPPTTPAEGPFYEHHRSMLMSIFLTDDFENSAANLASSLLTNDVDVDLVIDEQGHTALHWAAALGKIPVVQLLIEKGASICRANYDGETPLMRAVMITCCADNKCFYELAEIMKDSVPVTDNRGRTVLHHIALTAGVPGYAEAAVQYMKILLKLIPKKSQIRYVLEVKDRVFSESALAIAMRVECQEIVDLLIKHGALDPLIPRKEPDMLIEYSPIEYRPNPRGRDLVHTVQLMVDKIEEEYQEQLKRKDKDAFKKEQELNLTKYELKEAQRRLELPVSLQLAEARKRIRELEEKVASFENKVPTQESTEIADDTIPIVDMPNKEKAIQLMQQQLDMNQQTIEQLKKEVETVKENSNEREMEYKRLIASCCNLPLEKVDMLIKPLTLAIENDPPDLDMTKVVGFMERLQRRGSVNSNMSTPHESSTTSPF</sequence>
<protein>
    <recommendedName>
        <fullName evidence="6">HTH APSES-type domain-containing protein</fullName>
    </recommendedName>
</protein>
<keyword evidence="2 3" id="KW-0040">ANK repeat</keyword>
<dbReference type="Pfam" id="PF12796">
    <property type="entry name" value="Ank_2"/>
    <property type="match status" value="1"/>
</dbReference>
<dbReference type="InterPro" id="IPR018004">
    <property type="entry name" value="KilA/APSES_HTH"/>
</dbReference>
<evidence type="ECO:0000256" key="2">
    <source>
        <dbReference type="ARBA" id="ARBA00023043"/>
    </source>
</evidence>
<evidence type="ECO:0000256" key="3">
    <source>
        <dbReference type="PROSITE-ProRule" id="PRU00023"/>
    </source>
</evidence>
<keyword evidence="8" id="KW-1185">Reference proteome</keyword>
<keyword evidence="1" id="KW-0677">Repeat</keyword>
<dbReference type="SUPFAM" id="SSF48403">
    <property type="entry name" value="Ankyrin repeat"/>
    <property type="match status" value="1"/>
</dbReference>
<comment type="caution">
    <text evidence="7">The sequence shown here is derived from an EMBL/GenBank/DDBJ whole genome shotgun (WGS) entry which is preliminary data.</text>
</comment>
<dbReference type="InterPro" id="IPR036887">
    <property type="entry name" value="HTH_APSES_sf"/>
</dbReference>
<dbReference type="PROSITE" id="PS51299">
    <property type="entry name" value="HTH_APSES"/>
    <property type="match status" value="1"/>
</dbReference>
<feature type="domain" description="HTH APSES-type" evidence="6">
    <location>
        <begin position="6"/>
        <end position="111"/>
    </location>
</feature>
<dbReference type="SUPFAM" id="SSF54616">
    <property type="entry name" value="DNA-binding domain of Mlu1-box binding protein MBP1"/>
    <property type="match status" value="1"/>
</dbReference>
<accession>A0A9P6X422</accession>
<dbReference type="InterPro" id="IPR036770">
    <property type="entry name" value="Ankyrin_rpt-contain_sf"/>
</dbReference>
<feature type="coiled-coil region" evidence="4">
    <location>
        <begin position="391"/>
        <end position="514"/>
    </location>
</feature>
<gene>
    <name evidence="7" type="ORF">G6F64_008866</name>
</gene>
<evidence type="ECO:0000313" key="8">
    <source>
        <dbReference type="Proteomes" id="UP000716291"/>
    </source>
</evidence>
<dbReference type="EMBL" id="JAANQT010001523">
    <property type="protein sequence ID" value="KAG1304835.1"/>
    <property type="molecule type" value="Genomic_DNA"/>
</dbReference>
<dbReference type="PROSITE" id="PS50088">
    <property type="entry name" value="ANK_REPEAT"/>
    <property type="match status" value="1"/>
</dbReference>
<feature type="region of interest" description="Disordered" evidence="5">
    <location>
        <begin position="107"/>
        <end position="159"/>
    </location>
</feature>
<dbReference type="GO" id="GO:0033309">
    <property type="term" value="C:SBF transcription complex"/>
    <property type="evidence" value="ECO:0007669"/>
    <property type="project" value="TreeGrafter"/>
</dbReference>
<dbReference type="PROSITE" id="PS50297">
    <property type="entry name" value="ANK_REP_REGION"/>
    <property type="match status" value="1"/>
</dbReference>
<dbReference type="GO" id="GO:0003677">
    <property type="term" value="F:DNA binding"/>
    <property type="evidence" value="ECO:0007669"/>
    <property type="project" value="InterPro"/>
</dbReference>
<dbReference type="Gene3D" id="1.25.40.20">
    <property type="entry name" value="Ankyrin repeat-containing domain"/>
    <property type="match status" value="1"/>
</dbReference>
<proteinExistence type="predicted"/>
<reference evidence="7" key="1">
    <citation type="journal article" date="2020" name="Microb. Genom.">
        <title>Genetic diversity of clinical and environmental Mucorales isolates obtained from an investigation of mucormycosis cases among solid organ transplant recipients.</title>
        <authorList>
            <person name="Nguyen M.H."/>
            <person name="Kaul D."/>
            <person name="Muto C."/>
            <person name="Cheng S.J."/>
            <person name="Richter R.A."/>
            <person name="Bruno V.M."/>
            <person name="Liu G."/>
            <person name="Beyhan S."/>
            <person name="Sundermann A.J."/>
            <person name="Mounaud S."/>
            <person name="Pasculle A.W."/>
            <person name="Nierman W.C."/>
            <person name="Driscoll E."/>
            <person name="Cumbie R."/>
            <person name="Clancy C.J."/>
            <person name="Dupont C.L."/>
        </authorList>
    </citation>
    <scope>NUCLEOTIDE SEQUENCE</scope>
    <source>
        <strain evidence="7">GL11</strain>
    </source>
</reference>